<organism evidence="2 3">
    <name type="scientific">Hymenobacter algoricola</name>
    <dbReference type="NCBI Taxonomy" id="486267"/>
    <lineage>
        <taxon>Bacteria</taxon>
        <taxon>Pseudomonadati</taxon>
        <taxon>Bacteroidota</taxon>
        <taxon>Cytophagia</taxon>
        <taxon>Cytophagales</taxon>
        <taxon>Hymenobacteraceae</taxon>
        <taxon>Hymenobacter</taxon>
    </lineage>
</organism>
<protein>
    <recommendedName>
        <fullName evidence="1">DUF4357 domain-containing protein</fullName>
    </recommendedName>
</protein>
<name>A0ABP7NDF3_9BACT</name>
<evidence type="ECO:0000313" key="2">
    <source>
        <dbReference type="EMBL" id="GAA3942368.1"/>
    </source>
</evidence>
<dbReference type="RefSeq" id="WP_345114920.1">
    <property type="nucleotide sequence ID" value="NZ_BAABDH010000053.1"/>
</dbReference>
<proteinExistence type="predicted"/>
<reference evidence="3" key="1">
    <citation type="journal article" date="2019" name="Int. J. Syst. Evol. Microbiol.">
        <title>The Global Catalogue of Microorganisms (GCM) 10K type strain sequencing project: providing services to taxonomists for standard genome sequencing and annotation.</title>
        <authorList>
            <consortium name="The Broad Institute Genomics Platform"/>
            <consortium name="The Broad Institute Genome Sequencing Center for Infectious Disease"/>
            <person name="Wu L."/>
            <person name="Ma J."/>
        </authorList>
    </citation>
    <scope>NUCLEOTIDE SEQUENCE [LARGE SCALE GENOMIC DNA]</scope>
    <source>
        <strain evidence="3">JCM 17214</strain>
    </source>
</reference>
<dbReference type="InterPro" id="IPR025579">
    <property type="entry name" value="DUF4357"/>
</dbReference>
<dbReference type="Pfam" id="PF14267">
    <property type="entry name" value="DUF4357"/>
    <property type="match status" value="1"/>
</dbReference>
<sequence length="235" mass="25987">MNYTLDNLPELAEQFQTFLSKEHVLNGKARYAAESYLMLSKKERIMKDVLPEAEKAITLPPYPALPDALVAFLAEKNLIITKQEAVAFLAGDKTKPAYSPPTLVAARFPIMTPADVGTIVGVEENQQPIFQLHLYRSKVLATAQWDDEKRENLVVAAGSTAALVATDSLHKGYRALRDELIKKNILEQKGDLFCFSQSYAFSNATQAAAVICGYPANGRTFWKDSQGIILGEYAK</sequence>
<comment type="caution">
    <text evidence="2">The sequence shown here is derived from an EMBL/GenBank/DDBJ whole genome shotgun (WGS) entry which is preliminary data.</text>
</comment>
<gene>
    <name evidence="2" type="ORF">GCM10022406_27360</name>
</gene>
<evidence type="ECO:0000259" key="1">
    <source>
        <dbReference type="Pfam" id="PF14267"/>
    </source>
</evidence>
<keyword evidence="3" id="KW-1185">Reference proteome</keyword>
<accession>A0ABP7NDF3</accession>
<dbReference type="EMBL" id="BAABDH010000053">
    <property type="protein sequence ID" value="GAA3942368.1"/>
    <property type="molecule type" value="Genomic_DNA"/>
</dbReference>
<dbReference type="Proteomes" id="UP001499909">
    <property type="component" value="Unassembled WGS sequence"/>
</dbReference>
<feature type="domain" description="DUF4357" evidence="1">
    <location>
        <begin position="177"/>
        <end position="228"/>
    </location>
</feature>
<evidence type="ECO:0000313" key="3">
    <source>
        <dbReference type="Proteomes" id="UP001499909"/>
    </source>
</evidence>